<reference evidence="3" key="2">
    <citation type="submission" date="2010-04" db="EMBL/GenBank/DDBJ databases">
        <authorList>
            <person name="Buell R."/>
            <person name="Hamilton J."/>
            <person name="Hostetler J."/>
        </authorList>
    </citation>
    <scope>NUCLEOTIDE SEQUENCE [LARGE SCALE GENOMIC DNA]</scope>
    <source>
        <strain evidence="3">DAOM:BR144</strain>
    </source>
</reference>
<dbReference type="PROSITE" id="PS00028">
    <property type="entry name" value="ZINC_FINGER_C2H2_1"/>
    <property type="match status" value="1"/>
</dbReference>
<dbReference type="HOGENOM" id="CLU_701108_0_0_1"/>
<reference evidence="3" key="1">
    <citation type="journal article" date="2010" name="Genome Biol.">
        <title>Genome sequence of the necrotrophic plant pathogen Pythium ultimum reveals original pathogenicity mechanisms and effector repertoire.</title>
        <authorList>
            <person name="Levesque C.A."/>
            <person name="Brouwer H."/>
            <person name="Cano L."/>
            <person name="Hamilton J.P."/>
            <person name="Holt C."/>
            <person name="Huitema E."/>
            <person name="Raffaele S."/>
            <person name="Robideau G.P."/>
            <person name="Thines M."/>
            <person name="Win J."/>
            <person name="Zerillo M.M."/>
            <person name="Beakes G.W."/>
            <person name="Boore J.L."/>
            <person name="Busam D."/>
            <person name="Dumas B."/>
            <person name="Ferriera S."/>
            <person name="Fuerstenberg S.I."/>
            <person name="Gachon C.M."/>
            <person name="Gaulin E."/>
            <person name="Govers F."/>
            <person name="Grenville-Briggs L."/>
            <person name="Horner N."/>
            <person name="Hostetler J."/>
            <person name="Jiang R.H."/>
            <person name="Johnson J."/>
            <person name="Krajaejun T."/>
            <person name="Lin H."/>
            <person name="Meijer H.J."/>
            <person name="Moore B."/>
            <person name="Morris P."/>
            <person name="Phuntmart V."/>
            <person name="Puiu D."/>
            <person name="Shetty J."/>
            <person name="Stajich J.E."/>
            <person name="Tripathy S."/>
            <person name="Wawra S."/>
            <person name="van West P."/>
            <person name="Whitty B.R."/>
            <person name="Coutinho P.M."/>
            <person name="Henrissat B."/>
            <person name="Martin F."/>
            <person name="Thomas P.D."/>
            <person name="Tyler B.M."/>
            <person name="De Vries R.P."/>
            <person name="Kamoun S."/>
            <person name="Yandell M."/>
            <person name="Tisserat N."/>
            <person name="Buell C.R."/>
        </authorList>
    </citation>
    <scope>NUCLEOTIDE SEQUENCE</scope>
    <source>
        <strain evidence="3">DAOM:BR144</strain>
    </source>
</reference>
<organism evidence="2 3">
    <name type="scientific">Globisporangium ultimum (strain ATCC 200006 / CBS 805.95 / DAOM BR144)</name>
    <name type="common">Pythium ultimum</name>
    <dbReference type="NCBI Taxonomy" id="431595"/>
    <lineage>
        <taxon>Eukaryota</taxon>
        <taxon>Sar</taxon>
        <taxon>Stramenopiles</taxon>
        <taxon>Oomycota</taxon>
        <taxon>Peronosporomycetes</taxon>
        <taxon>Pythiales</taxon>
        <taxon>Pythiaceae</taxon>
        <taxon>Globisporangium</taxon>
    </lineage>
</organism>
<protein>
    <recommendedName>
        <fullName evidence="1">PPM-type phosphatase domain-containing protein</fullName>
    </recommendedName>
</protein>
<evidence type="ECO:0000313" key="3">
    <source>
        <dbReference type="Proteomes" id="UP000019132"/>
    </source>
</evidence>
<name>K3WE08_GLOUD</name>
<dbReference type="Gene3D" id="3.60.40.10">
    <property type="entry name" value="PPM-type phosphatase domain"/>
    <property type="match status" value="1"/>
</dbReference>
<evidence type="ECO:0000313" key="2">
    <source>
        <dbReference type="EnsemblProtists" id="PYU1_T003199"/>
    </source>
</evidence>
<reference evidence="2" key="3">
    <citation type="submission" date="2015-02" db="UniProtKB">
        <authorList>
            <consortium name="EnsemblProtists"/>
        </authorList>
    </citation>
    <scope>IDENTIFICATION</scope>
    <source>
        <strain evidence="2">DAOM BR144</strain>
    </source>
</reference>
<dbReference type="VEuPathDB" id="FungiDB:PYU1_G003192"/>
<feature type="domain" description="PPM-type phosphatase" evidence="1">
    <location>
        <begin position="103"/>
        <end position="394"/>
    </location>
</feature>
<dbReference type="AlphaFoldDB" id="K3WE08"/>
<dbReference type="GO" id="GO:0004722">
    <property type="term" value="F:protein serine/threonine phosphatase activity"/>
    <property type="evidence" value="ECO:0007669"/>
    <property type="project" value="InterPro"/>
</dbReference>
<dbReference type="SMART" id="SM00332">
    <property type="entry name" value="PP2Cc"/>
    <property type="match status" value="1"/>
</dbReference>
<dbReference type="STRING" id="431595.K3WE08"/>
<dbReference type="Proteomes" id="UP000019132">
    <property type="component" value="Unassembled WGS sequence"/>
</dbReference>
<dbReference type="SUPFAM" id="SSF81606">
    <property type="entry name" value="PP2C-like"/>
    <property type="match status" value="1"/>
</dbReference>
<dbReference type="InterPro" id="IPR015655">
    <property type="entry name" value="PP2C"/>
</dbReference>
<dbReference type="EnsemblProtists" id="PYU1_T003199">
    <property type="protein sequence ID" value="PYU1_T003199"/>
    <property type="gene ID" value="PYU1_G003192"/>
</dbReference>
<dbReference type="PANTHER" id="PTHR47992">
    <property type="entry name" value="PROTEIN PHOSPHATASE"/>
    <property type="match status" value="1"/>
</dbReference>
<dbReference type="InterPro" id="IPR036457">
    <property type="entry name" value="PPM-type-like_dom_sf"/>
</dbReference>
<keyword evidence="3" id="KW-1185">Reference proteome</keyword>
<dbReference type="Pfam" id="PF00481">
    <property type="entry name" value="PP2C"/>
    <property type="match status" value="1"/>
</dbReference>
<dbReference type="InterPro" id="IPR001932">
    <property type="entry name" value="PPM-type_phosphatase-like_dom"/>
</dbReference>
<dbReference type="OMA" id="HNINVAK"/>
<evidence type="ECO:0000259" key="1">
    <source>
        <dbReference type="PROSITE" id="PS51746"/>
    </source>
</evidence>
<proteinExistence type="predicted"/>
<dbReference type="InterPro" id="IPR013087">
    <property type="entry name" value="Znf_C2H2_type"/>
</dbReference>
<accession>K3WE08</accession>
<dbReference type="EMBL" id="GL376603">
    <property type="status" value="NOT_ANNOTATED_CDS"/>
    <property type="molecule type" value="Genomic_DNA"/>
</dbReference>
<dbReference type="CDD" id="cd00143">
    <property type="entry name" value="PP2Cc"/>
    <property type="match status" value="1"/>
</dbReference>
<dbReference type="InParanoid" id="K3WE08"/>
<sequence>MHEAYLAVQEARDNEMAFAVREKYELPSKFTCPHCHRHFATVASCEQHLHARKHNVVAHTHFCHFDAHRLKDAVMKETEESTHSLQYAPSKDSAQDNNALKLPMGMALFQGRKKYMEDFLLVHEANVDLGFELYAVSDGHLGTRAAAFVIDNLMDITARHFAALPTIAPDVDDDARMKAEREFAELVALRQTFLELQDGFLMEIVSTDANDQADFSGCTLTVVLYFREQRRLVSANVGDSRAIAIFADEDKESDPSLSVVPLSMDHWPNVDEERGRIESSGGFVSFAGLWRVVGQLAVSRSIGDQHLRQYVTAEPSVFHTKVPSDGMLVVASDGLWETMTNEDVQRFVREQKATAQKDKSPFSTKRLEDMAQDLVIEGYVRGSQDNIALILVEL</sequence>
<dbReference type="eggNOG" id="KOG0698">
    <property type="taxonomic scope" value="Eukaryota"/>
</dbReference>
<dbReference type="PROSITE" id="PS51746">
    <property type="entry name" value="PPM_2"/>
    <property type="match status" value="1"/>
</dbReference>